<evidence type="ECO:0000313" key="2">
    <source>
        <dbReference type="Proteomes" id="UP000059847"/>
    </source>
</evidence>
<gene>
    <name evidence="1" type="ORF">AOC03_00065</name>
</gene>
<dbReference type="EMBL" id="CP012678">
    <property type="protein sequence ID" value="ALF58635.1"/>
    <property type="molecule type" value="Genomic_DNA"/>
</dbReference>
<organism evidence="1 2">
    <name type="scientific">Psychrobacter urativorans</name>
    <dbReference type="NCBI Taxonomy" id="45610"/>
    <lineage>
        <taxon>Bacteria</taxon>
        <taxon>Pseudomonadati</taxon>
        <taxon>Pseudomonadota</taxon>
        <taxon>Gammaproteobacteria</taxon>
        <taxon>Moraxellales</taxon>
        <taxon>Moraxellaceae</taxon>
        <taxon>Psychrobacter</taxon>
    </lineage>
</organism>
<dbReference type="AlphaFoldDB" id="A0A0M4SVI5"/>
<name>A0A0M4SVI5_9GAMM</name>
<reference evidence="1 2" key="1">
    <citation type="submission" date="2015-09" db="EMBL/GenBank/DDBJ databases">
        <title>Complete genome of Psychrobacter urativorans R10.10B.</title>
        <authorList>
            <person name="See-Too W.S."/>
            <person name="Chan K.G."/>
        </authorList>
    </citation>
    <scope>NUCLEOTIDE SEQUENCE [LARGE SCALE GENOMIC DNA]</scope>
    <source>
        <strain evidence="1 2">R10.10B</strain>
    </source>
</reference>
<proteinExistence type="predicted"/>
<dbReference type="KEGG" id="pur:AOC03_00065"/>
<protein>
    <submittedName>
        <fullName evidence="1">Uncharacterized protein</fullName>
    </submittedName>
</protein>
<evidence type="ECO:0000313" key="1">
    <source>
        <dbReference type="EMBL" id="ALF58635.1"/>
    </source>
</evidence>
<dbReference type="Proteomes" id="UP000059847">
    <property type="component" value="Chromosome"/>
</dbReference>
<accession>A0A0M4SVI5</accession>
<sequence>MEWINKPEHDLDIEDTWQKFVKLQDGKVLSDDFGTSVDFANADFWFEKDRVIIELKEIQTEFLDKNKEKIQDLINKYVKKDNLSLKDIFAGNFPDSFWSDYVRLVRPAISRILRKANKQIKETRKYLEYPEARGIVVLVNDGFTSFSAQTVLGLVCNILVNIYSSIDGFVLLTVNSYVAIENSNIPCQVWIPSYSPGIEYTSLPDFVNELGREWRKFIDTLIGPSDLSEERDSLSGMGSMPYINRLE</sequence>
<keyword evidence="2" id="KW-1185">Reference proteome</keyword>
<dbReference type="OrthoDB" id="7041777at2"/>
<dbReference type="RefSeq" id="WP_062533004.1">
    <property type="nucleotide sequence ID" value="NZ_CP012678.1"/>
</dbReference>